<name>A0AAN5PKR9_LEGPN</name>
<reference evidence="2" key="2">
    <citation type="submission" date="2019-10" db="EMBL/GenBank/DDBJ databases">
        <authorList>
            <consortium name="NCBI Pathogen Detection Project"/>
        </authorList>
    </citation>
    <scope>NUCLEOTIDE SEQUENCE</scope>
    <source>
        <strain evidence="2">AZ00058701</strain>
    </source>
</reference>
<evidence type="ECO:0000313" key="2">
    <source>
        <dbReference type="EMBL" id="HAU1881669.1"/>
    </source>
</evidence>
<organism evidence="2 3">
    <name type="scientific">Legionella pneumophila</name>
    <dbReference type="NCBI Taxonomy" id="446"/>
    <lineage>
        <taxon>Bacteria</taxon>
        <taxon>Pseudomonadati</taxon>
        <taxon>Pseudomonadota</taxon>
        <taxon>Gammaproteobacteria</taxon>
        <taxon>Legionellales</taxon>
        <taxon>Legionellaceae</taxon>
        <taxon>Legionella</taxon>
    </lineage>
</organism>
<comment type="caution">
    <text evidence="2">The sequence shown here is derived from an EMBL/GenBank/DDBJ whole genome shotgun (WGS) entry which is preliminary data.</text>
</comment>
<evidence type="ECO:0000256" key="1">
    <source>
        <dbReference type="SAM" id="Phobius"/>
    </source>
</evidence>
<keyword evidence="1" id="KW-0472">Membrane</keyword>
<accession>A0AAN5PKR9</accession>
<dbReference type="AlphaFoldDB" id="A0AAN5PKR9"/>
<keyword evidence="1" id="KW-1133">Transmembrane helix</keyword>
<gene>
    <name evidence="2" type="ORF">JBJ86_15630</name>
</gene>
<sequence length="63" mass="7150">MTLIIFLLFFASTFFYEIHMAKFVFLMLLGEYLLLMIASRNMANGLVKNVLSLESNSPAIKGD</sequence>
<keyword evidence="1" id="KW-0812">Transmembrane</keyword>
<reference evidence="2" key="1">
    <citation type="journal article" date="2018" name="Genome Biol.">
        <title>SKESA: strategic k-mer extension for scrupulous assemblies.</title>
        <authorList>
            <person name="Souvorov A."/>
            <person name="Agarwala R."/>
            <person name="Lipman D.J."/>
        </authorList>
    </citation>
    <scope>NUCLEOTIDE SEQUENCE</scope>
    <source>
        <strain evidence="2">AZ00058701</strain>
    </source>
</reference>
<proteinExistence type="predicted"/>
<protein>
    <submittedName>
        <fullName evidence="2">Uncharacterized protein</fullName>
    </submittedName>
</protein>
<dbReference type="EMBL" id="DACWHX010000036">
    <property type="protein sequence ID" value="HAU1881669.1"/>
    <property type="molecule type" value="Genomic_DNA"/>
</dbReference>
<dbReference type="Proteomes" id="UP000866496">
    <property type="component" value="Unassembled WGS sequence"/>
</dbReference>
<evidence type="ECO:0000313" key="3">
    <source>
        <dbReference type="Proteomes" id="UP000866496"/>
    </source>
</evidence>
<feature type="transmembrane region" description="Helical" evidence="1">
    <location>
        <begin position="25"/>
        <end position="43"/>
    </location>
</feature>